<evidence type="ECO:0000259" key="1">
    <source>
        <dbReference type="SMART" id="SM00065"/>
    </source>
</evidence>
<keyword evidence="3" id="KW-1185">Reference proteome</keyword>
<dbReference type="Gene3D" id="3.30.450.40">
    <property type="match status" value="1"/>
</dbReference>
<evidence type="ECO:0000313" key="3">
    <source>
        <dbReference type="Proteomes" id="UP001595615"/>
    </source>
</evidence>
<dbReference type="PANTHER" id="PTHR43102:SF2">
    <property type="entry name" value="GAF DOMAIN-CONTAINING PROTEIN"/>
    <property type="match status" value="1"/>
</dbReference>
<gene>
    <name evidence="2" type="ORF">ACFOMD_06100</name>
</gene>
<dbReference type="InterPro" id="IPR003018">
    <property type="entry name" value="GAF"/>
</dbReference>
<name>A0ABV7X872_9SPHN</name>
<dbReference type="SMART" id="SM00065">
    <property type="entry name" value="GAF"/>
    <property type="match status" value="1"/>
</dbReference>
<dbReference type="InterPro" id="IPR029016">
    <property type="entry name" value="GAF-like_dom_sf"/>
</dbReference>
<accession>A0ABV7X872</accession>
<dbReference type="EMBL" id="JBHRXV010000004">
    <property type="protein sequence ID" value="MFC3712131.1"/>
    <property type="molecule type" value="Genomic_DNA"/>
</dbReference>
<comment type="caution">
    <text evidence="2">The sequence shown here is derived from an EMBL/GenBank/DDBJ whole genome shotgun (WGS) entry which is preliminary data.</text>
</comment>
<reference evidence="3" key="1">
    <citation type="journal article" date="2019" name="Int. J. Syst. Evol. Microbiol.">
        <title>The Global Catalogue of Microorganisms (GCM) 10K type strain sequencing project: providing services to taxonomists for standard genome sequencing and annotation.</title>
        <authorList>
            <consortium name="The Broad Institute Genomics Platform"/>
            <consortium name="The Broad Institute Genome Sequencing Center for Infectious Disease"/>
            <person name="Wu L."/>
            <person name="Ma J."/>
        </authorList>
    </citation>
    <scope>NUCLEOTIDE SEQUENCE [LARGE SCALE GENOMIC DNA]</scope>
    <source>
        <strain evidence="3">KCTC 42644</strain>
    </source>
</reference>
<sequence length="169" mass="18367">MSIRRFTIAERPANEAGRQAALDAYGVAAAAHPELDDIVAEAAAAFDVPTALVSLIDRDRQWFPARVGLEAAETPRSISFCSHAIHQDGPFVVPDATADPRFAGNPLVVGEANIRFYAGAPLVTPEGYRIGTLCIIGTSARKPLDVIEQQRLTAFAREVMDVLEQRRKR</sequence>
<dbReference type="Proteomes" id="UP001595615">
    <property type="component" value="Unassembled WGS sequence"/>
</dbReference>
<protein>
    <submittedName>
        <fullName evidence="2">GAF domain-containing protein</fullName>
    </submittedName>
</protein>
<dbReference type="Pfam" id="PF01590">
    <property type="entry name" value="GAF"/>
    <property type="match status" value="1"/>
</dbReference>
<dbReference type="RefSeq" id="WP_380858422.1">
    <property type="nucleotide sequence ID" value="NZ_JBHRXV010000004.1"/>
</dbReference>
<organism evidence="2 3">
    <name type="scientific">Sphingoaurantiacus capsulatus</name>
    <dbReference type="NCBI Taxonomy" id="1771310"/>
    <lineage>
        <taxon>Bacteria</taxon>
        <taxon>Pseudomonadati</taxon>
        <taxon>Pseudomonadota</taxon>
        <taxon>Alphaproteobacteria</taxon>
        <taxon>Sphingomonadales</taxon>
        <taxon>Sphingosinicellaceae</taxon>
        <taxon>Sphingoaurantiacus</taxon>
    </lineage>
</organism>
<dbReference type="SUPFAM" id="SSF55781">
    <property type="entry name" value="GAF domain-like"/>
    <property type="match status" value="1"/>
</dbReference>
<feature type="domain" description="GAF" evidence="1">
    <location>
        <begin position="30"/>
        <end position="169"/>
    </location>
</feature>
<evidence type="ECO:0000313" key="2">
    <source>
        <dbReference type="EMBL" id="MFC3712131.1"/>
    </source>
</evidence>
<proteinExistence type="predicted"/>
<dbReference type="PANTHER" id="PTHR43102">
    <property type="entry name" value="SLR1143 PROTEIN"/>
    <property type="match status" value="1"/>
</dbReference>